<feature type="domain" description="G" evidence="3">
    <location>
        <begin position="13"/>
        <end position="128"/>
    </location>
</feature>
<dbReference type="GO" id="GO:0030488">
    <property type="term" value="P:tRNA methylation"/>
    <property type="evidence" value="ECO:0007669"/>
    <property type="project" value="TreeGrafter"/>
</dbReference>
<feature type="domain" description="Hydrogen maturase F tetramerization" evidence="5">
    <location>
        <begin position="275"/>
        <end position="390"/>
    </location>
</feature>
<dbReference type="InterPro" id="IPR023873">
    <property type="entry name" value="FeFe-hyd_GTPase_HydF"/>
</dbReference>
<dbReference type="Pfam" id="PF18128">
    <property type="entry name" value="HydF_dimer"/>
    <property type="match status" value="1"/>
</dbReference>
<dbReference type="PANTHER" id="PTHR42714:SF6">
    <property type="entry name" value="TRANSLATION INITIATION FACTOR IF-2"/>
    <property type="match status" value="1"/>
</dbReference>
<dbReference type="RefSeq" id="WP_275845348.1">
    <property type="nucleotide sequence ID" value="NZ_CP135996.1"/>
</dbReference>
<keyword evidence="7" id="KW-1185">Reference proteome</keyword>
<gene>
    <name evidence="6" type="primary">hydF</name>
    <name evidence="6" type="ORF">PXC00_09665</name>
</gene>
<evidence type="ECO:0000313" key="6">
    <source>
        <dbReference type="EMBL" id="WOC31486.1"/>
    </source>
</evidence>
<dbReference type="Proteomes" id="UP001300604">
    <property type="component" value="Chromosome"/>
</dbReference>
<dbReference type="SUPFAM" id="SSF52540">
    <property type="entry name" value="P-loop containing nucleoside triphosphate hydrolases"/>
    <property type="match status" value="1"/>
</dbReference>
<evidence type="ECO:0000313" key="7">
    <source>
        <dbReference type="Proteomes" id="UP001300604"/>
    </source>
</evidence>
<evidence type="ECO:0000259" key="5">
    <source>
        <dbReference type="Pfam" id="PF18133"/>
    </source>
</evidence>
<keyword evidence="1" id="KW-0547">Nucleotide-binding</keyword>
<dbReference type="NCBIfam" id="TIGR03918">
    <property type="entry name" value="GTP_HydF"/>
    <property type="match status" value="1"/>
</dbReference>
<accession>A0AA97H0F9</accession>
<dbReference type="CDD" id="cd00880">
    <property type="entry name" value="Era_like"/>
    <property type="match status" value="1"/>
</dbReference>
<reference evidence="6 7" key="1">
    <citation type="submission" date="2024-06" db="EMBL/GenBank/DDBJ databases">
        <title>Caproicibacterium argilliputei sp. nov, a novel caproic acid producing anaerobic bacterium isolated from pit mud.</title>
        <authorList>
            <person name="Xia S."/>
        </authorList>
    </citation>
    <scope>NUCLEOTIDE SEQUENCE [LARGE SCALE GENOMIC DNA]</scope>
    <source>
        <strain evidence="6 7">ZCY20-5</strain>
    </source>
</reference>
<dbReference type="EMBL" id="CP135996">
    <property type="protein sequence ID" value="WOC31486.1"/>
    <property type="molecule type" value="Genomic_DNA"/>
</dbReference>
<dbReference type="Gene3D" id="3.40.50.11410">
    <property type="match status" value="1"/>
</dbReference>
<dbReference type="InterPro" id="IPR005225">
    <property type="entry name" value="Small_GTP-bd"/>
</dbReference>
<sequence length="408" mass="44384">MGMNDTPSANRVHIGIFGKRNAGKSSVINALTGQNLAVVSDVKGTTTDPVYKAMEILPLGPVVLIDTPGIDDEGPLGELRVKKARQVLNKTDAAVLVVDAARGCGAEEKALLQLFAQKQLPYLIVYNKCDLLAAPRQTGPKEICISAEKKQNIEQLKERLAALAAPQEPEKRLVGDLLAPADLVVLVVPIDSAAPKGRLILPQQQTIRDILESNATAIVVKETGLHETLHSLGKKPRMVITDSQAFAEVSAVVPPEIPLTSFSILFARYKGVLETAIQGAAALDTLQDGDAILIAEGCTHHRQCDDIGTVKLPRWIRTYTGSQPAFSFTSGGEFPEDLQRYKLIIHCGACMLNEREMQYRRRCAQEQNVPMTNYGIAIARMKGILKRSIALFPNLLALLNENDRDAQS</sequence>
<proteinExistence type="predicted"/>
<dbReference type="NCBIfam" id="TIGR00231">
    <property type="entry name" value="small_GTP"/>
    <property type="match status" value="1"/>
</dbReference>
<keyword evidence="2" id="KW-0342">GTP-binding</keyword>
<dbReference type="InterPro" id="IPR027417">
    <property type="entry name" value="P-loop_NTPase"/>
</dbReference>
<dbReference type="Gene3D" id="3.40.50.300">
    <property type="entry name" value="P-loop containing nucleotide triphosphate hydrolases"/>
    <property type="match status" value="1"/>
</dbReference>
<dbReference type="GO" id="GO:0002098">
    <property type="term" value="P:tRNA wobble uridine modification"/>
    <property type="evidence" value="ECO:0007669"/>
    <property type="project" value="TreeGrafter"/>
</dbReference>
<dbReference type="Gene3D" id="3.40.50.11420">
    <property type="match status" value="1"/>
</dbReference>
<feature type="domain" description="Hydrogen maturase F dimerization" evidence="4">
    <location>
        <begin position="173"/>
        <end position="271"/>
    </location>
</feature>
<dbReference type="PANTHER" id="PTHR42714">
    <property type="entry name" value="TRNA MODIFICATION GTPASE GTPBP3"/>
    <property type="match status" value="1"/>
</dbReference>
<name>A0AA97H0F9_9FIRM</name>
<dbReference type="GO" id="GO:0005737">
    <property type="term" value="C:cytoplasm"/>
    <property type="evidence" value="ECO:0007669"/>
    <property type="project" value="TreeGrafter"/>
</dbReference>
<dbReference type="InterPro" id="IPR041606">
    <property type="entry name" value="HydF_dimer"/>
</dbReference>
<evidence type="ECO:0000256" key="1">
    <source>
        <dbReference type="ARBA" id="ARBA00022741"/>
    </source>
</evidence>
<evidence type="ECO:0000256" key="2">
    <source>
        <dbReference type="ARBA" id="ARBA00023134"/>
    </source>
</evidence>
<dbReference type="KEGG" id="carl:PXC00_09665"/>
<dbReference type="AlphaFoldDB" id="A0AA97H0F9"/>
<dbReference type="InterPro" id="IPR040644">
    <property type="entry name" value="HydF_tetramer"/>
</dbReference>
<dbReference type="Pfam" id="PF18133">
    <property type="entry name" value="HydF_tetramer"/>
    <property type="match status" value="1"/>
</dbReference>
<dbReference type="InterPro" id="IPR006073">
    <property type="entry name" value="GTP-bd"/>
</dbReference>
<protein>
    <submittedName>
        <fullName evidence="6">[FeFe] hydrogenase H-cluster maturation GTPase HydF</fullName>
    </submittedName>
</protein>
<reference evidence="7" key="2">
    <citation type="submission" date="2024-06" db="EMBL/GenBank/DDBJ databases">
        <title>Caproicibacterium argilliputei sp. nov, a novel caproic acid producing anaerobic bacterium isolated from pit mud.</title>
        <authorList>
            <person name="Zeng C."/>
        </authorList>
    </citation>
    <scope>NUCLEOTIDE SEQUENCE [LARGE SCALE GENOMIC DNA]</scope>
    <source>
        <strain evidence="7">ZCY20-5</strain>
    </source>
</reference>
<organism evidence="6 7">
    <name type="scientific">Caproicibacterium argilliputei</name>
    <dbReference type="NCBI Taxonomy" id="3030016"/>
    <lineage>
        <taxon>Bacteria</taxon>
        <taxon>Bacillati</taxon>
        <taxon>Bacillota</taxon>
        <taxon>Clostridia</taxon>
        <taxon>Eubacteriales</taxon>
        <taxon>Oscillospiraceae</taxon>
        <taxon>Caproicibacterium</taxon>
    </lineage>
</organism>
<evidence type="ECO:0000259" key="4">
    <source>
        <dbReference type="Pfam" id="PF18128"/>
    </source>
</evidence>
<reference evidence="7" key="3">
    <citation type="submission" date="2024-06" db="EMBL/GenBank/DDBJ databases">
        <authorList>
            <person name="Zeng C."/>
        </authorList>
    </citation>
    <scope>NUCLEOTIDE SEQUENCE [LARGE SCALE GENOMIC DNA]</scope>
    <source>
        <strain evidence="7">ZCY20-5</strain>
    </source>
</reference>
<evidence type="ECO:0000259" key="3">
    <source>
        <dbReference type="Pfam" id="PF01926"/>
    </source>
</evidence>
<dbReference type="Pfam" id="PF01926">
    <property type="entry name" value="MMR_HSR1"/>
    <property type="match status" value="1"/>
</dbReference>
<dbReference type="GO" id="GO:0005525">
    <property type="term" value="F:GTP binding"/>
    <property type="evidence" value="ECO:0007669"/>
    <property type="project" value="UniProtKB-KW"/>
</dbReference>